<feature type="transmembrane region" description="Helical" evidence="4">
    <location>
        <begin position="12"/>
        <end position="34"/>
    </location>
</feature>
<dbReference type="InterPro" id="IPR000326">
    <property type="entry name" value="PAP2/HPO"/>
</dbReference>
<keyword evidence="4" id="KW-0812">Transmembrane</keyword>
<dbReference type="Proteomes" id="UP000676428">
    <property type="component" value="Chromosome"/>
</dbReference>
<evidence type="ECO:0000256" key="1">
    <source>
        <dbReference type="ARBA" id="ARBA00012374"/>
    </source>
</evidence>
<dbReference type="SUPFAM" id="SSF48317">
    <property type="entry name" value="Acid phosphatase/Vanadium-dependent haloperoxidase"/>
    <property type="match status" value="1"/>
</dbReference>
<dbReference type="Pfam" id="PF01569">
    <property type="entry name" value="PAP2"/>
    <property type="match status" value="1"/>
</dbReference>
<organism evidence="6 7">
    <name type="scientific">Shewanella dokdonensis</name>
    <dbReference type="NCBI Taxonomy" id="712036"/>
    <lineage>
        <taxon>Bacteria</taxon>
        <taxon>Pseudomonadati</taxon>
        <taxon>Pseudomonadota</taxon>
        <taxon>Gammaproteobacteria</taxon>
        <taxon>Alteromonadales</taxon>
        <taxon>Shewanellaceae</taxon>
        <taxon>Shewanella</taxon>
    </lineage>
</organism>
<accession>A0ABX8DJW8</accession>
<dbReference type="RefSeq" id="WP_213682897.1">
    <property type="nucleotide sequence ID" value="NZ_CP074572.1"/>
</dbReference>
<evidence type="ECO:0000256" key="2">
    <source>
        <dbReference type="ARBA" id="ARBA00032707"/>
    </source>
</evidence>
<dbReference type="EC" id="3.6.1.27" evidence="1"/>
<feature type="transmembrane region" description="Helical" evidence="4">
    <location>
        <begin position="79"/>
        <end position="101"/>
    </location>
</feature>
<evidence type="ECO:0000256" key="3">
    <source>
        <dbReference type="ARBA" id="ARBA00047594"/>
    </source>
</evidence>
<dbReference type="PANTHER" id="PTHR14969:SF54">
    <property type="entry name" value="PHOSPHATIDYLGLYCEROPHOSPHATASE B"/>
    <property type="match status" value="1"/>
</dbReference>
<keyword evidence="4" id="KW-1133">Transmembrane helix</keyword>
<dbReference type="EMBL" id="CP074572">
    <property type="protein sequence ID" value="QVK24291.1"/>
    <property type="molecule type" value="Genomic_DNA"/>
</dbReference>
<feature type="domain" description="Phosphatidic acid phosphatase type 2/haloperoxidase" evidence="5">
    <location>
        <begin position="79"/>
        <end position="229"/>
    </location>
</feature>
<evidence type="ECO:0000256" key="4">
    <source>
        <dbReference type="SAM" id="Phobius"/>
    </source>
</evidence>
<comment type="catalytic activity">
    <reaction evidence="3">
        <text>di-trans,octa-cis-undecaprenyl diphosphate + H2O = di-trans,octa-cis-undecaprenyl phosphate + phosphate + H(+)</text>
        <dbReference type="Rhea" id="RHEA:28094"/>
        <dbReference type="ChEBI" id="CHEBI:15377"/>
        <dbReference type="ChEBI" id="CHEBI:15378"/>
        <dbReference type="ChEBI" id="CHEBI:43474"/>
        <dbReference type="ChEBI" id="CHEBI:58405"/>
        <dbReference type="ChEBI" id="CHEBI:60392"/>
        <dbReference type="EC" id="3.6.1.27"/>
    </reaction>
</comment>
<keyword evidence="7" id="KW-1185">Reference proteome</keyword>
<gene>
    <name evidence="6" type="ORF">KHX94_07100</name>
</gene>
<evidence type="ECO:0000313" key="6">
    <source>
        <dbReference type="EMBL" id="QVK24291.1"/>
    </source>
</evidence>
<proteinExistence type="predicted"/>
<reference evidence="6 7" key="1">
    <citation type="journal article" date="2012" name="Int. J. Syst. Evol. Microbiol.">
        <title>Shewanella dokdonensis sp. nov., isolated from seawater.</title>
        <authorList>
            <person name="Sung H.R."/>
            <person name="Yoon J.H."/>
            <person name="Ghim S.Y."/>
        </authorList>
    </citation>
    <scope>NUCLEOTIDE SEQUENCE [LARGE SCALE GENOMIC DNA]</scope>
    <source>
        <strain evidence="6 7">DSM 23626</strain>
    </source>
</reference>
<sequence length="239" mass="26265">MLNTPARVFIGYWLALLLPPLFIWLSSASLFPLIDLNGMVAQVAFAVTMTGTRPWGLLTTAVVLTLACSLLPAAKRSKLLSCVLIAVVLNVVLSHLLKAIFAEPRPYVEYLAHAGLLDLQQFYALDSQSRAAILQQLQPAALPLQLAPEILRHWQAETAYAFPSGHTLFSSTLSLSCSLCLLPRVKWLPLLLLLWAWLVGFSRLLLGMHWSQDVLASAVLAAVLVLVSYIVTLRWLGQA</sequence>
<evidence type="ECO:0000313" key="7">
    <source>
        <dbReference type="Proteomes" id="UP000676428"/>
    </source>
</evidence>
<feature type="transmembrane region" description="Helical" evidence="4">
    <location>
        <begin position="54"/>
        <end position="72"/>
    </location>
</feature>
<dbReference type="SMART" id="SM00014">
    <property type="entry name" value="acidPPc"/>
    <property type="match status" value="1"/>
</dbReference>
<dbReference type="Gene3D" id="1.20.144.10">
    <property type="entry name" value="Phosphatidic acid phosphatase type 2/haloperoxidase"/>
    <property type="match status" value="1"/>
</dbReference>
<feature type="transmembrane region" description="Helical" evidence="4">
    <location>
        <begin position="214"/>
        <end position="236"/>
    </location>
</feature>
<dbReference type="PANTHER" id="PTHR14969">
    <property type="entry name" value="SPHINGOSINE-1-PHOSPHATE PHOSPHOHYDROLASE"/>
    <property type="match status" value="1"/>
</dbReference>
<dbReference type="InterPro" id="IPR036938">
    <property type="entry name" value="PAP2/HPO_sf"/>
</dbReference>
<evidence type="ECO:0000259" key="5">
    <source>
        <dbReference type="SMART" id="SM00014"/>
    </source>
</evidence>
<protein>
    <recommendedName>
        <fullName evidence="1">undecaprenyl-diphosphate phosphatase</fullName>
        <ecNumber evidence="1">3.6.1.27</ecNumber>
    </recommendedName>
    <alternativeName>
        <fullName evidence="2">Undecaprenyl pyrophosphate phosphatase</fullName>
    </alternativeName>
</protein>
<keyword evidence="4" id="KW-0472">Membrane</keyword>
<name>A0ABX8DJW8_9GAMM</name>
<feature type="transmembrane region" description="Helical" evidence="4">
    <location>
        <begin position="189"/>
        <end position="208"/>
    </location>
</feature>